<protein>
    <submittedName>
        <fullName evidence="1">Uncharacterized protein</fullName>
    </submittedName>
</protein>
<organism evidence="1">
    <name type="scientific">Cuerna arida</name>
    <dbReference type="NCBI Taxonomy" id="1464854"/>
    <lineage>
        <taxon>Eukaryota</taxon>
        <taxon>Metazoa</taxon>
        <taxon>Ecdysozoa</taxon>
        <taxon>Arthropoda</taxon>
        <taxon>Hexapoda</taxon>
        <taxon>Insecta</taxon>
        <taxon>Pterygota</taxon>
        <taxon>Neoptera</taxon>
        <taxon>Paraneoptera</taxon>
        <taxon>Hemiptera</taxon>
        <taxon>Auchenorrhyncha</taxon>
        <taxon>Membracoidea</taxon>
        <taxon>Cicadellidae</taxon>
        <taxon>Cicadellinae</taxon>
        <taxon>Proconiini</taxon>
        <taxon>Cuerna</taxon>
    </lineage>
</organism>
<reference evidence="1" key="1">
    <citation type="submission" date="2015-11" db="EMBL/GenBank/DDBJ databases">
        <title>De novo transcriptome assembly of four potential Pierce s Disease insect vectors from Arizona vineyards.</title>
        <authorList>
            <person name="Tassone E.E."/>
        </authorList>
    </citation>
    <scope>NUCLEOTIDE SEQUENCE</scope>
</reference>
<sequence length="103" mass="11802">VMSEWTKTVHTYTKGHFVPTPDPLPTSVTTDTTFMAHSFCPFRQCYAIMSEQIMTIHSNTEPPFINISSSQLTQSTISASYCEWFMILCCVKKIVFRKNRSLP</sequence>
<evidence type="ECO:0000313" key="1">
    <source>
        <dbReference type="EMBL" id="JAS58945.1"/>
    </source>
</evidence>
<name>A0A1B6G927_9HEMI</name>
<proteinExistence type="predicted"/>
<dbReference type="EMBL" id="GECZ01010824">
    <property type="protein sequence ID" value="JAS58945.1"/>
    <property type="molecule type" value="Transcribed_RNA"/>
</dbReference>
<accession>A0A1B6G927</accession>
<dbReference type="AlphaFoldDB" id="A0A1B6G927"/>
<gene>
    <name evidence="1" type="ORF">g.50730</name>
</gene>
<feature type="non-terminal residue" evidence="1">
    <location>
        <position position="1"/>
    </location>
</feature>